<proteinExistence type="predicted"/>
<keyword evidence="2 4" id="KW-0503">Monooxygenase</keyword>
<dbReference type="GO" id="GO:0004497">
    <property type="term" value="F:monooxygenase activity"/>
    <property type="evidence" value="ECO:0007669"/>
    <property type="project" value="UniProtKB-KW"/>
</dbReference>
<protein>
    <submittedName>
        <fullName evidence="4">Luciferase-like monooxygenase</fullName>
    </submittedName>
</protein>
<dbReference type="GO" id="GO:0016705">
    <property type="term" value="F:oxidoreductase activity, acting on paired donors, with incorporation or reduction of molecular oxygen"/>
    <property type="evidence" value="ECO:0007669"/>
    <property type="project" value="InterPro"/>
</dbReference>
<dbReference type="PANTHER" id="PTHR30137">
    <property type="entry name" value="LUCIFERASE-LIKE MONOOXYGENASE"/>
    <property type="match status" value="1"/>
</dbReference>
<feature type="domain" description="Luciferase-like" evidence="3">
    <location>
        <begin position="39"/>
        <end position="320"/>
    </location>
</feature>
<dbReference type="AlphaFoldDB" id="B9XJS7"/>
<dbReference type="InterPro" id="IPR022290">
    <property type="entry name" value="LLM_Atu2307-like"/>
</dbReference>
<dbReference type="SUPFAM" id="SSF51679">
    <property type="entry name" value="Bacterial luciferase-like"/>
    <property type="match status" value="1"/>
</dbReference>
<sequence>MSESLDVNKGNQMNKGRANFAMQVGVDSFAARFPDEGGGAEVSASESIRNLVQRIELADQAGLDVFGVGEHHRREYLDSAPAVILGAAAVRTKSIRLTSAVTVLSAADPVRVFQNFATVDLLSQGQAEMVVGRGSFIESFPLFGLNLEDYDEVFAEKLDLLLKLRENEFVNWSGKFRPALTGQGVYPRPLQNPLPLWIGVGGTPESFARAGALGLPLMVAIIGGETRRFRPLVDLYREYGKRAGHPPEKLKVGVHALGYVAETTEKAIDDFFPGYAKTFTKIGKERGWPPTTRAHFDAVRGEHGAMMLGNPEEVAKKILAHSEVLGGISRLTFQMDVAELSQEKLLNAIQLVGNKVVPLIHKATAGRKG</sequence>
<dbReference type="PANTHER" id="PTHR30137:SF8">
    <property type="entry name" value="BLR5498 PROTEIN"/>
    <property type="match status" value="1"/>
</dbReference>
<comment type="caution">
    <text evidence="4">The sequence shown here is derived from an EMBL/GenBank/DDBJ whole genome shotgun (WGS) entry which is preliminary data.</text>
</comment>
<evidence type="ECO:0000256" key="1">
    <source>
        <dbReference type="ARBA" id="ARBA00023002"/>
    </source>
</evidence>
<dbReference type="Gene3D" id="3.20.20.30">
    <property type="entry name" value="Luciferase-like domain"/>
    <property type="match status" value="1"/>
</dbReference>
<evidence type="ECO:0000313" key="5">
    <source>
        <dbReference type="Proteomes" id="UP000003688"/>
    </source>
</evidence>
<organism evidence="4 5">
    <name type="scientific">Pedosphaera parvula (strain Ellin514)</name>
    <dbReference type="NCBI Taxonomy" id="320771"/>
    <lineage>
        <taxon>Bacteria</taxon>
        <taxon>Pseudomonadati</taxon>
        <taxon>Verrucomicrobiota</taxon>
        <taxon>Pedosphaerae</taxon>
        <taxon>Pedosphaerales</taxon>
        <taxon>Pedosphaeraceae</taxon>
        <taxon>Pedosphaera</taxon>
    </lineage>
</organism>
<gene>
    <name evidence="4" type="ORF">Cflav_PD2757</name>
</gene>
<dbReference type="CDD" id="cd00347">
    <property type="entry name" value="Flavin_utilizing_monoxygenases"/>
    <property type="match status" value="1"/>
</dbReference>
<dbReference type="InterPro" id="IPR050766">
    <property type="entry name" value="Bact_Lucif_Oxidored"/>
</dbReference>
<dbReference type="STRING" id="320771.Cflav_PD2757"/>
<dbReference type="Pfam" id="PF00296">
    <property type="entry name" value="Bac_luciferase"/>
    <property type="match status" value="1"/>
</dbReference>
<dbReference type="InterPro" id="IPR036661">
    <property type="entry name" value="Luciferase-like_sf"/>
</dbReference>
<keyword evidence="5" id="KW-1185">Reference proteome</keyword>
<accession>B9XJS7</accession>
<name>B9XJS7_PEDPL</name>
<evidence type="ECO:0000256" key="2">
    <source>
        <dbReference type="ARBA" id="ARBA00023033"/>
    </source>
</evidence>
<keyword evidence="1" id="KW-0560">Oxidoreductase</keyword>
<reference evidence="4 5" key="1">
    <citation type="journal article" date="2011" name="J. Bacteriol.">
        <title>Genome sequence of 'Pedosphaera parvula' Ellin514, an aerobic Verrucomicrobial isolate from pasture soil.</title>
        <authorList>
            <person name="Kant R."/>
            <person name="van Passel M.W."/>
            <person name="Sangwan P."/>
            <person name="Palva A."/>
            <person name="Lucas S."/>
            <person name="Copeland A."/>
            <person name="Lapidus A."/>
            <person name="Glavina Del Rio T."/>
            <person name="Dalin E."/>
            <person name="Tice H."/>
            <person name="Bruce D."/>
            <person name="Goodwin L."/>
            <person name="Pitluck S."/>
            <person name="Chertkov O."/>
            <person name="Larimer F.W."/>
            <person name="Land M.L."/>
            <person name="Hauser L."/>
            <person name="Brettin T.S."/>
            <person name="Detter J.C."/>
            <person name="Han S."/>
            <person name="de Vos W.M."/>
            <person name="Janssen P.H."/>
            <person name="Smidt H."/>
        </authorList>
    </citation>
    <scope>NUCLEOTIDE SEQUENCE [LARGE SCALE GENOMIC DNA]</scope>
    <source>
        <strain evidence="4 5">Ellin514</strain>
    </source>
</reference>
<dbReference type="EMBL" id="ABOX02000022">
    <property type="protein sequence ID" value="EEF59953.1"/>
    <property type="molecule type" value="Genomic_DNA"/>
</dbReference>
<dbReference type="NCBIfam" id="TIGR03858">
    <property type="entry name" value="LLM_2I7G"/>
    <property type="match status" value="1"/>
</dbReference>
<dbReference type="GO" id="GO:0005829">
    <property type="term" value="C:cytosol"/>
    <property type="evidence" value="ECO:0007669"/>
    <property type="project" value="TreeGrafter"/>
</dbReference>
<dbReference type="InterPro" id="IPR011251">
    <property type="entry name" value="Luciferase-like_dom"/>
</dbReference>
<evidence type="ECO:0000313" key="4">
    <source>
        <dbReference type="EMBL" id="EEF59953.1"/>
    </source>
</evidence>
<dbReference type="Proteomes" id="UP000003688">
    <property type="component" value="Unassembled WGS sequence"/>
</dbReference>
<evidence type="ECO:0000259" key="3">
    <source>
        <dbReference type="Pfam" id="PF00296"/>
    </source>
</evidence>